<dbReference type="RefSeq" id="WP_088998264.1">
    <property type="nucleotide sequence ID" value="NZ_LT607733.1"/>
</dbReference>
<protein>
    <submittedName>
        <fullName evidence="1">Uncharacterized protein</fullName>
    </submittedName>
</protein>
<gene>
    <name evidence="1" type="ORF">GA0070610_0195</name>
</gene>
<organism evidence="1 2">
    <name type="scientific">Micromonospora echinofusca</name>
    <dbReference type="NCBI Taxonomy" id="47858"/>
    <lineage>
        <taxon>Bacteria</taxon>
        <taxon>Bacillati</taxon>
        <taxon>Actinomycetota</taxon>
        <taxon>Actinomycetes</taxon>
        <taxon>Micromonosporales</taxon>
        <taxon>Micromonosporaceae</taxon>
        <taxon>Micromonospora</taxon>
    </lineage>
</organism>
<keyword evidence="2" id="KW-1185">Reference proteome</keyword>
<reference evidence="1 2" key="1">
    <citation type="submission" date="2016-06" db="EMBL/GenBank/DDBJ databases">
        <authorList>
            <person name="Kjaerup R.B."/>
            <person name="Dalgaard T.S."/>
            <person name="Juul-Madsen H.R."/>
        </authorList>
    </citation>
    <scope>NUCLEOTIDE SEQUENCE [LARGE SCALE GENOMIC DNA]</scope>
    <source>
        <strain evidence="1 2">DSM 43913</strain>
    </source>
</reference>
<accession>A0A1C5G331</accession>
<dbReference type="Proteomes" id="UP000198251">
    <property type="component" value="Chromosome I"/>
</dbReference>
<dbReference type="EMBL" id="LT607733">
    <property type="protein sequence ID" value="SCG14002.1"/>
    <property type="molecule type" value="Genomic_DNA"/>
</dbReference>
<proteinExistence type="predicted"/>
<evidence type="ECO:0000313" key="2">
    <source>
        <dbReference type="Proteomes" id="UP000198251"/>
    </source>
</evidence>
<dbReference type="GeneID" id="95800100"/>
<sequence>MTARERVVIRLNNQRATRYTDLLVIGTPEDLAPMFEAASRLGRLVFISAPVPMGDNDTRFRRYVRLRNQ</sequence>
<dbReference type="AlphaFoldDB" id="A0A1C5G331"/>
<name>A0A1C5G331_MICEH</name>
<evidence type="ECO:0000313" key="1">
    <source>
        <dbReference type="EMBL" id="SCG14002.1"/>
    </source>
</evidence>